<evidence type="ECO:0000256" key="1">
    <source>
        <dbReference type="ARBA" id="ARBA00004141"/>
    </source>
</evidence>
<keyword evidence="4 6" id="KW-1133">Transmembrane helix</keyword>
<dbReference type="Gene3D" id="6.10.110.10">
    <property type="match status" value="1"/>
</dbReference>
<evidence type="ECO:0000256" key="5">
    <source>
        <dbReference type="ARBA" id="ARBA00023136"/>
    </source>
</evidence>
<keyword evidence="5 6" id="KW-0472">Membrane</keyword>
<protein>
    <submittedName>
        <fullName evidence="7">Uncharacterized protein</fullName>
    </submittedName>
</protein>
<organism evidence="7 8">
    <name type="scientific">Tegillarca granosa</name>
    <name type="common">Malaysian cockle</name>
    <name type="synonym">Anadara granosa</name>
    <dbReference type="NCBI Taxonomy" id="220873"/>
    <lineage>
        <taxon>Eukaryota</taxon>
        <taxon>Metazoa</taxon>
        <taxon>Spiralia</taxon>
        <taxon>Lophotrochozoa</taxon>
        <taxon>Mollusca</taxon>
        <taxon>Bivalvia</taxon>
        <taxon>Autobranchia</taxon>
        <taxon>Pteriomorphia</taxon>
        <taxon>Arcoida</taxon>
        <taxon>Arcoidea</taxon>
        <taxon>Arcidae</taxon>
        <taxon>Tegillarca</taxon>
    </lineage>
</organism>
<evidence type="ECO:0000256" key="6">
    <source>
        <dbReference type="SAM" id="Phobius"/>
    </source>
</evidence>
<dbReference type="Pfam" id="PF06140">
    <property type="entry name" value="Ifi-6-16"/>
    <property type="match status" value="1"/>
</dbReference>
<keyword evidence="3 6" id="KW-0812">Transmembrane</keyword>
<proteinExistence type="inferred from homology"/>
<gene>
    <name evidence="7" type="ORF">KUTeg_016410</name>
</gene>
<evidence type="ECO:0000313" key="8">
    <source>
        <dbReference type="Proteomes" id="UP001217089"/>
    </source>
</evidence>
<dbReference type="Proteomes" id="UP001217089">
    <property type="component" value="Unassembled WGS sequence"/>
</dbReference>
<dbReference type="PANTHER" id="PTHR16932:SF18">
    <property type="entry name" value="INTERFERON, ALPHA-INDUCIBLE PROTEIN 27-LIKE 2"/>
    <property type="match status" value="1"/>
</dbReference>
<dbReference type="InterPro" id="IPR009311">
    <property type="entry name" value="IFI6/IFI27-like"/>
</dbReference>
<reference evidence="7 8" key="1">
    <citation type="submission" date="2022-12" db="EMBL/GenBank/DDBJ databases">
        <title>Chromosome-level genome of Tegillarca granosa.</title>
        <authorList>
            <person name="Kim J."/>
        </authorList>
    </citation>
    <scope>NUCLEOTIDE SEQUENCE [LARGE SCALE GENOMIC DNA]</scope>
    <source>
        <strain evidence="7">Teg-2019</strain>
        <tissue evidence="7">Adductor muscle</tissue>
    </source>
</reference>
<evidence type="ECO:0000313" key="7">
    <source>
        <dbReference type="EMBL" id="KAJ8305865.1"/>
    </source>
</evidence>
<comment type="similarity">
    <text evidence="2">Belongs to the IFI6/IFI27 family.</text>
</comment>
<evidence type="ECO:0000256" key="2">
    <source>
        <dbReference type="ARBA" id="ARBA00007262"/>
    </source>
</evidence>
<comment type="caution">
    <text evidence="7">The sequence shown here is derived from an EMBL/GenBank/DDBJ whole genome shotgun (WGS) entry which is preliminary data.</text>
</comment>
<accession>A0ABQ9ER27</accession>
<feature type="transmembrane region" description="Helical" evidence="6">
    <location>
        <begin position="20"/>
        <end position="42"/>
    </location>
</feature>
<dbReference type="InterPro" id="IPR038213">
    <property type="entry name" value="IFI6/IFI27-like_sf"/>
</dbReference>
<dbReference type="EMBL" id="JARBDR010000813">
    <property type="protein sequence ID" value="KAJ8305865.1"/>
    <property type="molecule type" value="Genomic_DNA"/>
</dbReference>
<dbReference type="PANTHER" id="PTHR16932">
    <property type="entry name" value="INTERFERON ALPHA-INDUCIBLE PROTEIN 27"/>
    <property type="match status" value="1"/>
</dbReference>
<evidence type="ECO:0000256" key="3">
    <source>
        <dbReference type="ARBA" id="ARBA00022692"/>
    </source>
</evidence>
<keyword evidence="8" id="KW-1185">Reference proteome</keyword>
<sequence>MGDENGEKKKGVDGWKTKAIWATGGAVGITIAAPFVVGAIGFGATGITAGSWATTIMASYGGAVTKGSVCAILQSVGATGTLGTTGTIGSALLGTGVGGVAGVAGEKLLSMFSKEKPEKSKL</sequence>
<comment type="subcellular location">
    <subcellularLocation>
        <location evidence="1">Membrane</location>
        <topology evidence="1">Multi-pass membrane protein</topology>
    </subcellularLocation>
</comment>
<name>A0ABQ9ER27_TEGGR</name>
<evidence type="ECO:0000256" key="4">
    <source>
        <dbReference type="ARBA" id="ARBA00022989"/>
    </source>
</evidence>